<name>A0ABZ1I496_9PSEU</name>
<keyword evidence="2" id="KW-1185">Reference proteome</keyword>
<dbReference type="RefSeq" id="WP_326567467.1">
    <property type="nucleotide sequence ID" value="NZ_CP142149.1"/>
</dbReference>
<dbReference type="EMBL" id="CP142149">
    <property type="protein sequence ID" value="WSE28465.1"/>
    <property type="molecule type" value="Genomic_DNA"/>
</dbReference>
<accession>A0ABZ1I496</accession>
<protein>
    <recommendedName>
        <fullName evidence="3">Lantibiotic dehydratase N-terminal domain-containing protein</fullName>
    </recommendedName>
</protein>
<reference evidence="1 2" key="1">
    <citation type="journal article" date="2015" name="Int. J. Syst. Evol. Microbiol.">
        <title>Amycolatopsis rhabdoformis sp. nov., an actinomycete isolated from a tropical forest soil.</title>
        <authorList>
            <person name="Souza W.R."/>
            <person name="Silva R.E."/>
            <person name="Goodfellow M."/>
            <person name="Busarakam K."/>
            <person name="Figueiro F.S."/>
            <person name="Ferreira D."/>
            <person name="Rodrigues-Filho E."/>
            <person name="Moraes L.A.B."/>
            <person name="Zucchi T.D."/>
        </authorList>
    </citation>
    <scope>NUCLEOTIDE SEQUENCE [LARGE SCALE GENOMIC DNA]</scope>
    <source>
        <strain evidence="1 2">NCIMB 14900</strain>
    </source>
</reference>
<evidence type="ECO:0000313" key="1">
    <source>
        <dbReference type="EMBL" id="WSE28465.1"/>
    </source>
</evidence>
<evidence type="ECO:0000313" key="2">
    <source>
        <dbReference type="Proteomes" id="UP001330812"/>
    </source>
</evidence>
<proteinExistence type="predicted"/>
<evidence type="ECO:0008006" key="3">
    <source>
        <dbReference type="Google" id="ProtNLM"/>
    </source>
</evidence>
<dbReference type="Proteomes" id="UP001330812">
    <property type="component" value="Chromosome"/>
</dbReference>
<gene>
    <name evidence="1" type="ORF">VSH64_37390</name>
</gene>
<sequence length="759" mass="81036">MSTLPVSQPPVSPLSGSPLLVSRICGLPAGVLDGLRAPETVALLEEAESAAARKTALREPVCDVLHAVIGRDELSREQRRGLIRLRRSVFNDRGDEAGLRLAREVLATPDADRLGEWHQLLVRERELLEKAARALGAELASAQHAVASALRSPHVLAGLALASPEFVTAFTDRADLGKPGGRLSRSAVSYLVRTTLKPSPFGALTTVGVGDFAGAADPGAGNRLVSSSRVAARLAYAALEDDPVVVPNVDTRLVGAEWLAALPVHLMRHGVYFREDEVTALAGPVPLSPRPRRLRELAAELGCAVDDIRRLVDQGLLLVTTPWRLDEPRHFSAWGRPSLAEAEKVVAGTENGRRRADAVLALRGRLRTVLTERDPARAGWLDGLGLVHETVAHGPEPETAPPAWVAGELDRLDGLLRATARPRAGYYDLVRFFLHHYDVGGVADLAEFAFRAARDLDPMVWLSRCAVPEPDVRDIAGPSVGRPAHSVFWQVAGDALVVNQVHPGYLGAVSRWAGVPGLAERVEAAVTSLHEKRFPGATVYQVTAHADWTDTQRPAVRSAPWLAWGAERPAAGPGGVPIDGFRVRHDLATGTLEVLDPAGRPAALSYLGAVPGHLLRGVARVLQLLSDPWLSLGPWAPVPAAGFRERVTNGRLVLRRASWTLPASALPALTGGPDVDFLRAGRMFLAEHGLPEQLFVRGLAAGGVPQGKPQWLSFAHPLAAWTALKGLAGAEELELTEALPAAGSAAARVTEFLTVVTHA</sequence>
<organism evidence="1 2">
    <name type="scientific">Amycolatopsis rhabdoformis</name>
    <dbReference type="NCBI Taxonomy" id="1448059"/>
    <lineage>
        <taxon>Bacteria</taxon>
        <taxon>Bacillati</taxon>
        <taxon>Actinomycetota</taxon>
        <taxon>Actinomycetes</taxon>
        <taxon>Pseudonocardiales</taxon>
        <taxon>Pseudonocardiaceae</taxon>
        <taxon>Amycolatopsis</taxon>
    </lineage>
</organism>